<dbReference type="Gene3D" id="2.60.120.200">
    <property type="match status" value="3"/>
</dbReference>
<evidence type="ECO:0000259" key="4">
    <source>
        <dbReference type="Pfam" id="PF18998"/>
    </source>
</evidence>
<dbReference type="Pfam" id="PF03781">
    <property type="entry name" value="FGE-sulfatase"/>
    <property type="match status" value="1"/>
</dbReference>
<dbReference type="Pfam" id="PF13385">
    <property type="entry name" value="Laminin_G_3"/>
    <property type="match status" value="1"/>
</dbReference>
<organism evidence="5 6">
    <name type="scientific">Thalassobacterium maritimum</name>
    <dbReference type="NCBI Taxonomy" id="3041265"/>
    <lineage>
        <taxon>Bacteria</taxon>
        <taxon>Pseudomonadati</taxon>
        <taxon>Verrucomicrobiota</taxon>
        <taxon>Opitutia</taxon>
        <taxon>Puniceicoccales</taxon>
        <taxon>Coraliomargaritaceae</taxon>
        <taxon>Thalassobacterium</taxon>
    </lineage>
</organism>
<evidence type="ECO:0000313" key="5">
    <source>
        <dbReference type="EMBL" id="MDQ8207422.1"/>
    </source>
</evidence>
<dbReference type="PANTHER" id="PTHR23150">
    <property type="entry name" value="SULFATASE MODIFYING FACTOR 1, 2"/>
    <property type="match status" value="1"/>
</dbReference>
<dbReference type="InterPro" id="IPR042095">
    <property type="entry name" value="SUMF_sf"/>
</dbReference>
<comment type="caution">
    <text evidence="5">The sequence shown here is derived from an EMBL/GenBank/DDBJ whole genome shotgun (WGS) entry which is preliminary data.</text>
</comment>
<feature type="domain" description="Sulfatase-modifying factor enzyme-like" evidence="3">
    <location>
        <begin position="2067"/>
        <end position="2351"/>
    </location>
</feature>
<dbReference type="Pfam" id="PF18998">
    <property type="entry name" value="Flg_new_2"/>
    <property type="match status" value="4"/>
</dbReference>
<dbReference type="Pfam" id="PF00149">
    <property type="entry name" value="Metallophos"/>
    <property type="match status" value="1"/>
</dbReference>
<gene>
    <name evidence="5" type="ORF">QEH52_07875</name>
</gene>
<dbReference type="SUPFAM" id="SSF56436">
    <property type="entry name" value="C-type lectin-like"/>
    <property type="match status" value="1"/>
</dbReference>
<feature type="domain" description="Bacterial repeat" evidence="4">
    <location>
        <begin position="1845"/>
        <end position="1915"/>
    </location>
</feature>
<keyword evidence="1" id="KW-0732">Signal</keyword>
<dbReference type="InterPro" id="IPR051043">
    <property type="entry name" value="Sulfatase_Mod_Factor_Kinase"/>
</dbReference>
<dbReference type="RefSeq" id="WP_308949560.1">
    <property type="nucleotide sequence ID" value="NZ_JARXHW010000014.1"/>
</dbReference>
<evidence type="ECO:0000259" key="2">
    <source>
        <dbReference type="Pfam" id="PF00149"/>
    </source>
</evidence>
<feature type="chain" id="PRO_5047336122" evidence="1">
    <location>
        <begin position="27"/>
        <end position="2357"/>
    </location>
</feature>
<dbReference type="PANTHER" id="PTHR23150:SF19">
    <property type="entry name" value="FORMYLGLYCINE-GENERATING ENZYME"/>
    <property type="match status" value="1"/>
</dbReference>
<dbReference type="InterPro" id="IPR029052">
    <property type="entry name" value="Metallo-depent_PP-like"/>
</dbReference>
<dbReference type="Gene3D" id="3.60.21.10">
    <property type="match status" value="1"/>
</dbReference>
<accession>A0ABU1AUV0</accession>
<dbReference type="InterPro" id="IPR005532">
    <property type="entry name" value="SUMF_dom"/>
</dbReference>
<feature type="signal peptide" evidence="1">
    <location>
        <begin position="1"/>
        <end position="26"/>
    </location>
</feature>
<evidence type="ECO:0000256" key="1">
    <source>
        <dbReference type="SAM" id="SignalP"/>
    </source>
</evidence>
<dbReference type="InterPro" id="IPR004843">
    <property type="entry name" value="Calcineurin-like_PHP"/>
</dbReference>
<feature type="domain" description="Bacterial repeat" evidence="4">
    <location>
        <begin position="1534"/>
        <end position="1605"/>
    </location>
</feature>
<sequence length="2357" mass="249935">MKSFIRRAFAHSSLALAALLPASIFAAEPVGLWEFEDPSDLGAASIGSPLLLNGTVIASADVPGAADVARTAYLTATNPIGANGDEAATRSNQFTIVIDMMVPDFTDGGADNGNFTGILEFNSGGDGDYFIRKQTGNTELGVAAINYTGSSGTFLSNTWYRFVYAVDNGGVGRSVYLNGVKIGDNNSNNTLDFDRASIASTFGIFQDNTTAEQSRVIVSNIALYDERLSDHEIADMGSADAGLSGFVVEPVGLWDFDDAANITAATLANDGVTLEVEGSTPSQTSALADANGLSLDGVITTVTGTANRLNLTHGIAANGGGTGVNEYTLMFDVFSPSGSRSAWRCFFQTDTTNASDGEYFIRSNNDTMGTADAGYTSAAIDEANWQRVVIVADLPSFEVYIDGELFHTHSNQTVDGRYALDDVLLLFADNSSENASLNIGAFAIWDHPLSPASIAGIGAAGDAVLGALEYDPNEAPEITEGSSYRMSDAVLNGAAVEGTLHVSDPENDSIVWSVSIPAANGTVAIHQSDDSSVSFSYTPDAGFSGLDSFEIEAADAEASDAVTVSILVQDPANPAWPTPVGLWEFDFAVDPTVATIGNDLVEQGEAASVVAGAYSDDGAMDVGTQTNYLVTNPIGANGGGTLTNEYTMLWDVYVPSLGWKTFFQTTLANDDDGDLFFNTSGAIGTNEGFQGYSSNTVSAGAWYRVVLRVEAGETDGGSMWVNGVQWHTGTPKDGIDARYALGSEFILLGDNDGDDGNLHITNFALWDEALTDTQIASLGPVAGRITSTTKPTPNEAPVITEGESVSVSAQMNVAYPLIFNATDGNEDTLSWSIAEDAANGSAVVTIDGNSQATVTYTSGAYVGNDSFIVEVSDGAKTDQIVVTVNVSNTTPVITEGSEFALNTTKDSDAQAVVYHVTDANGNTLVWSVSTPAGNGTAAIDTQSDTEATISYTPDAGFSGIDSFVVSVSDGLATDTITVTVSVTDPLADPVLTILSSQGTSTPVAGAHSYTSGSEVTVSVVGETTSDTRSTPIGWTAIGSAPRTGNGATVTFDITRDTELTWLFLTEYLIDTEATTGGSVDVVDGWYGDTTPLTITATPAAGYYFSGWTGDTAGALIGGNTIVLPMDRAYGTITANFSVEEVFTVIALPDTQNYVNNDSRAEIYKSQTQWIVDNIVTENIKFVTHLGDIVNNQYSDDHWTRANAAMDLMNDQIPYGTSPGNHDLSDKYIEHYGPSASRWVNPADGQIYDWYRGSSPTGWSDYQVITVNGREWMYLHMDIDARDQDIAWAQAVLDAHPTTLTVLTTHNYLAESGGSGKSGSGTGERGRVPLLWVSGADRNTANEVFDTLVYPNNQIFMVICGHNFAIYNLEETNAAGNVVHEVLVDYQTLPNGGNGFLRIMEFQPSAGKVVHSTYSPYLGRDWSKDISSDSQGMAGLHDPDGSFFDMLVDFDGRFDQTLIVVSPQSTVTPAVGSHKIADGKPVVISAQDIVDGTTREHVVGWSLIGDRVNTSGSGAVATITMDGGATLTWDYDTQYQLTTQSVGDGLVSLSSGWQNAGASVSITAQPDTGASFVKWSGDISGATVNGETISFTMDRARGPVTAEFSSSNPTYTVEVASTVSTVSPLPGSYSYDEDSEVSFSATTQTVGDTRYVPTGYSYTLGDGEVVNGSGSSVDITLTDDLDFTWNWETQHYLNVATSGPGSISLPTPWIEEGASVSVSAMADTNAAFTAWTGDTSGLDINGSQFSIASMSEPVGPVTANFALDQYTLTVVSAYGSPVPAVGEHLYSHGAEVEASVEAVSQGKTRNIITGWSTTGANSASGDESSVNLELTGDTTLTWNWETQVLLEIDSGAEGKLKPMDAGKWYPINTTVNIESVPGPFFTFVEWRGDLGEADATQATLSLRLDQPRALVADFSPVLAANGTPHWWLDNQGLVSDGNFDAAESSDPDGNGLTAAQEFVAGLPVGGQLKVGMDIPSAASPTINITWDSQLGRRYTVKSAPDLNTTFTAIDDAVEGDGNLMEIPVAGPGAGNDQAFFTVEVEASPVATSADADAAISSPGTAQFNFARAMAHIPAGSFIMGEDSAGIADVRPEHTVHLDAFYMDKFEVSRGEWITVATWANANGYDLPTVLHVYDFVPSDDHPAVPITWYEAVKWCNARSEMEGLVPAYYADTNGENVYRSGEIDLTTAHVNWSGNGYRLPTEAQWEYAARGGLVGADYPWGYGDVISRGNSWQNLVSVNQQFDPYPITRPIGYFDGTQDVASGYVAEDMANAYGLYDMAANVHEWVWDWAEDYTALEDFEPKGPESTPTAPNRILRSGSWWNNSVDARVFHRYPFPPAGDDPYGVNGFRCVRPAHPSE</sequence>
<dbReference type="InterPro" id="IPR016187">
    <property type="entry name" value="CTDL_fold"/>
</dbReference>
<name>A0ABU1AUV0_9BACT</name>
<protein>
    <submittedName>
        <fullName evidence="5">SUMF1/EgtB/PvdO family nonheme iron enzyme</fullName>
    </submittedName>
</protein>
<dbReference type="Gene3D" id="3.90.1580.10">
    <property type="entry name" value="paralog of FGE (formylglycine-generating enzyme)"/>
    <property type="match status" value="1"/>
</dbReference>
<evidence type="ECO:0000313" key="6">
    <source>
        <dbReference type="Proteomes" id="UP001225316"/>
    </source>
</evidence>
<feature type="domain" description="Bacterial repeat" evidence="4">
    <location>
        <begin position="1067"/>
        <end position="1138"/>
    </location>
</feature>
<dbReference type="Pfam" id="PF17963">
    <property type="entry name" value="Big_9"/>
    <property type="match status" value="3"/>
</dbReference>
<feature type="domain" description="Bacterial repeat" evidence="4">
    <location>
        <begin position="1692"/>
        <end position="1762"/>
    </location>
</feature>
<feature type="domain" description="Calcineurin-like phosphoesterase" evidence="2">
    <location>
        <begin position="1165"/>
        <end position="1361"/>
    </location>
</feature>
<reference evidence="5 6" key="1">
    <citation type="submission" date="2023-04" db="EMBL/GenBank/DDBJ databases">
        <title>A novel bacteria isolated from coastal sediment.</title>
        <authorList>
            <person name="Liu X.-J."/>
            <person name="Du Z.-J."/>
        </authorList>
    </citation>
    <scope>NUCLEOTIDE SEQUENCE [LARGE SCALE GENOMIC DNA]</scope>
    <source>
        <strain evidence="5 6">SDUM461003</strain>
    </source>
</reference>
<dbReference type="Proteomes" id="UP001225316">
    <property type="component" value="Unassembled WGS sequence"/>
</dbReference>
<proteinExistence type="predicted"/>
<dbReference type="InterPro" id="IPR013320">
    <property type="entry name" value="ConA-like_dom_sf"/>
</dbReference>
<evidence type="ECO:0000259" key="3">
    <source>
        <dbReference type="Pfam" id="PF03781"/>
    </source>
</evidence>
<keyword evidence="6" id="KW-1185">Reference proteome</keyword>
<dbReference type="SUPFAM" id="SSF49899">
    <property type="entry name" value="Concanavalin A-like lectins/glucanases"/>
    <property type="match status" value="3"/>
</dbReference>
<dbReference type="EMBL" id="JARXHW010000014">
    <property type="protein sequence ID" value="MDQ8207422.1"/>
    <property type="molecule type" value="Genomic_DNA"/>
</dbReference>
<dbReference type="Gene3D" id="2.60.40.3440">
    <property type="match status" value="2"/>
</dbReference>
<dbReference type="InterPro" id="IPR044060">
    <property type="entry name" value="Bacterial_rp_domain"/>
</dbReference>
<dbReference type="SUPFAM" id="SSF56300">
    <property type="entry name" value="Metallo-dependent phosphatases"/>
    <property type="match status" value="1"/>
</dbReference>